<organism evidence="2">
    <name type="scientific">Homalodisca liturata</name>
    <dbReference type="NCBI Taxonomy" id="320908"/>
    <lineage>
        <taxon>Eukaryota</taxon>
        <taxon>Metazoa</taxon>
        <taxon>Ecdysozoa</taxon>
        <taxon>Arthropoda</taxon>
        <taxon>Hexapoda</taxon>
        <taxon>Insecta</taxon>
        <taxon>Pterygota</taxon>
        <taxon>Neoptera</taxon>
        <taxon>Paraneoptera</taxon>
        <taxon>Hemiptera</taxon>
        <taxon>Auchenorrhyncha</taxon>
        <taxon>Membracoidea</taxon>
        <taxon>Cicadellidae</taxon>
        <taxon>Cicadellinae</taxon>
        <taxon>Proconiini</taxon>
        <taxon>Homalodisca</taxon>
    </lineage>
</organism>
<accession>A0A1B6JUS8</accession>
<dbReference type="Pfam" id="PF00078">
    <property type="entry name" value="RVT_1"/>
    <property type="match status" value="1"/>
</dbReference>
<dbReference type="AlphaFoldDB" id="A0A1B6JUS8"/>
<reference evidence="2" key="1">
    <citation type="submission" date="2015-11" db="EMBL/GenBank/DDBJ databases">
        <title>De novo transcriptome assembly of four potential Pierce s Disease insect vectors from Arizona vineyards.</title>
        <authorList>
            <person name="Tassone E.E."/>
        </authorList>
    </citation>
    <scope>NUCLEOTIDE SEQUENCE</scope>
</reference>
<gene>
    <name evidence="2" type="ORF">g.9469</name>
</gene>
<proteinExistence type="predicted"/>
<dbReference type="GO" id="GO:0071897">
    <property type="term" value="P:DNA biosynthetic process"/>
    <property type="evidence" value="ECO:0007669"/>
    <property type="project" value="UniProtKB-ARBA"/>
</dbReference>
<name>A0A1B6JUS8_9HEMI</name>
<evidence type="ECO:0000259" key="1">
    <source>
        <dbReference type="Pfam" id="PF00078"/>
    </source>
</evidence>
<feature type="domain" description="Reverse transcriptase" evidence="1">
    <location>
        <begin position="1"/>
        <end position="102"/>
    </location>
</feature>
<dbReference type="InterPro" id="IPR043502">
    <property type="entry name" value="DNA/RNA_pol_sf"/>
</dbReference>
<dbReference type="InterPro" id="IPR000477">
    <property type="entry name" value="RT_dom"/>
</dbReference>
<feature type="non-terminal residue" evidence="2">
    <location>
        <position position="1"/>
    </location>
</feature>
<dbReference type="PANTHER" id="PTHR19446">
    <property type="entry name" value="REVERSE TRANSCRIPTASES"/>
    <property type="match status" value="1"/>
</dbReference>
<protein>
    <recommendedName>
        <fullName evidence="1">Reverse transcriptase domain-containing protein</fullName>
    </recommendedName>
</protein>
<feature type="non-terminal residue" evidence="2">
    <location>
        <position position="105"/>
    </location>
</feature>
<dbReference type="SUPFAM" id="SSF56672">
    <property type="entry name" value="DNA/RNA polymerases"/>
    <property type="match status" value="1"/>
</dbReference>
<sequence>SLLSVFSKIFEKLMNKRLLSYLEKNNFFNESQFGFRKNRSTEKAITRMTNCIFESVNENRKTVGLFIDFKKAFDLVNHTISLQKLENVGVRGVTLDWFKSFLLNR</sequence>
<dbReference type="EMBL" id="GECU01004738">
    <property type="protein sequence ID" value="JAT02969.1"/>
    <property type="molecule type" value="Transcribed_RNA"/>
</dbReference>
<evidence type="ECO:0000313" key="2">
    <source>
        <dbReference type="EMBL" id="JAT02969.1"/>
    </source>
</evidence>